<reference evidence="4" key="1">
    <citation type="submission" date="2020-10" db="EMBL/GenBank/DDBJ databases">
        <authorList>
            <person name="Gilroy R."/>
        </authorList>
    </citation>
    <scope>NUCLEOTIDE SEQUENCE</scope>
    <source>
        <strain evidence="4">ChiBcolR7-354</strain>
    </source>
</reference>
<dbReference type="InterPro" id="IPR002880">
    <property type="entry name" value="Pyrv_Fd/Flavodoxin_OxRdtase_N"/>
</dbReference>
<dbReference type="Pfam" id="PF01855">
    <property type="entry name" value="POR_N"/>
    <property type="match status" value="1"/>
</dbReference>
<dbReference type="InterPro" id="IPR009014">
    <property type="entry name" value="Transketo_C/PFOR_II"/>
</dbReference>
<dbReference type="InterPro" id="IPR033412">
    <property type="entry name" value="PFOR_II"/>
</dbReference>
<evidence type="ECO:0000313" key="5">
    <source>
        <dbReference type="Proteomes" id="UP000824262"/>
    </source>
</evidence>
<feature type="domain" description="Pyruvate flavodoxin/ferredoxin oxidoreductase pyrimidine binding" evidence="2">
    <location>
        <begin position="1"/>
        <end position="143"/>
    </location>
</feature>
<dbReference type="Gene3D" id="3.40.50.970">
    <property type="match status" value="1"/>
</dbReference>
<dbReference type="InterPro" id="IPR029061">
    <property type="entry name" value="THDP-binding"/>
</dbReference>
<name>A0A9D0ZER9_9FIRM</name>
<dbReference type="Pfam" id="PF17147">
    <property type="entry name" value="PFOR_II"/>
    <property type="match status" value="1"/>
</dbReference>
<gene>
    <name evidence="4" type="ORF">IAB77_06810</name>
</gene>
<evidence type="ECO:0000259" key="2">
    <source>
        <dbReference type="Pfam" id="PF01855"/>
    </source>
</evidence>
<evidence type="ECO:0000259" key="3">
    <source>
        <dbReference type="Pfam" id="PF17147"/>
    </source>
</evidence>
<protein>
    <submittedName>
        <fullName evidence="4">3-methyl-2-oxobutanoate dehydrogenase subunit beta</fullName>
    </submittedName>
</protein>
<organism evidence="4 5">
    <name type="scientific">Candidatus Scatomorpha intestinavium</name>
    <dbReference type="NCBI Taxonomy" id="2840922"/>
    <lineage>
        <taxon>Bacteria</taxon>
        <taxon>Bacillati</taxon>
        <taxon>Bacillota</taxon>
        <taxon>Clostridia</taxon>
        <taxon>Eubacteriales</taxon>
        <taxon>Candidatus Scatomorpha</taxon>
    </lineage>
</organism>
<dbReference type="CDD" id="cd07034">
    <property type="entry name" value="TPP_PYR_PFOR_IOR-alpha_like"/>
    <property type="match status" value="1"/>
</dbReference>
<comment type="caution">
    <text evidence="4">The sequence shown here is derived from an EMBL/GenBank/DDBJ whole genome shotgun (WGS) entry which is preliminary data.</text>
</comment>
<dbReference type="PANTHER" id="PTHR43088:SF1">
    <property type="entry name" value="SUBUNIT OF PYRUVATE:FLAVODOXIN OXIDOREDUCTASE"/>
    <property type="match status" value="1"/>
</dbReference>
<sequence>AMTATSGPGLSLMAENLALMCLSRLPGLIVDVQRAATNITPEQSDYNFVVKGVGHNGMRGLVYAPASLQEAVDLVSLALNKADEYMVPAFLMTDGMIGQMEEPAVLPEYTAERPFLHYTAPTGCAGREPIMGRNQPRHTSINESDEDALEKARMEYYSLYRRWVDTEAMYEEYMMDDAEYVIFAYGGSARIMRDAVKILRSRGIRAGMFRPITLHPFPEKQVAAIRAKAALSVEMAIPPMFYDDVRLHLDRSIPLRFYNRCGGNMVDEYEAVEAMLSLIKEVS</sequence>
<proteinExistence type="predicted"/>
<keyword evidence="1" id="KW-0560">Oxidoreductase</keyword>
<dbReference type="AlphaFoldDB" id="A0A9D0ZER9"/>
<feature type="non-terminal residue" evidence="4">
    <location>
        <position position="1"/>
    </location>
</feature>
<dbReference type="Proteomes" id="UP000824262">
    <property type="component" value="Unassembled WGS sequence"/>
</dbReference>
<dbReference type="PANTHER" id="PTHR43088">
    <property type="entry name" value="SUBUNIT OF PYRUVATE:FLAVODOXIN OXIDOREDUCTASE-RELATED"/>
    <property type="match status" value="1"/>
</dbReference>
<dbReference type="EMBL" id="DVGA01000067">
    <property type="protein sequence ID" value="HIQ78954.1"/>
    <property type="molecule type" value="Genomic_DNA"/>
</dbReference>
<feature type="domain" description="Pyruvate:ferredoxin oxidoreductase core" evidence="3">
    <location>
        <begin position="178"/>
        <end position="267"/>
    </location>
</feature>
<dbReference type="InterPro" id="IPR052368">
    <property type="entry name" value="2-oxoacid_oxidoreductase"/>
</dbReference>
<dbReference type="GO" id="GO:0016491">
    <property type="term" value="F:oxidoreductase activity"/>
    <property type="evidence" value="ECO:0007669"/>
    <property type="project" value="UniProtKB-KW"/>
</dbReference>
<accession>A0A9D0ZER9</accession>
<evidence type="ECO:0000313" key="4">
    <source>
        <dbReference type="EMBL" id="HIQ78954.1"/>
    </source>
</evidence>
<dbReference type="SUPFAM" id="SSF52518">
    <property type="entry name" value="Thiamin diphosphate-binding fold (THDP-binding)"/>
    <property type="match status" value="1"/>
</dbReference>
<dbReference type="Gene3D" id="3.40.50.920">
    <property type="match status" value="1"/>
</dbReference>
<reference evidence="4" key="2">
    <citation type="journal article" date="2021" name="PeerJ">
        <title>Extensive microbial diversity within the chicken gut microbiome revealed by metagenomics and culture.</title>
        <authorList>
            <person name="Gilroy R."/>
            <person name="Ravi A."/>
            <person name="Getino M."/>
            <person name="Pursley I."/>
            <person name="Horton D.L."/>
            <person name="Alikhan N.F."/>
            <person name="Baker D."/>
            <person name="Gharbi K."/>
            <person name="Hall N."/>
            <person name="Watson M."/>
            <person name="Adriaenssens E.M."/>
            <person name="Foster-Nyarko E."/>
            <person name="Jarju S."/>
            <person name="Secka A."/>
            <person name="Antonio M."/>
            <person name="Oren A."/>
            <person name="Chaudhuri R.R."/>
            <person name="La Ragione R."/>
            <person name="Hildebrand F."/>
            <person name="Pallen M.J."/>
        </authorList>
    </citation>
    <scope>NUCLEOTIDE SEQUENCE</scope>
    <source>
        <strain evidence="4">ChiBcolR7-354</strain>
    </source>
</reference>
<dbReference type="SUPFAM" id="SSF52922">
    <property type="entry name" value="TK C-terminal domain-like"/>
    <property type="match status" value="1"/>
</dbReference>
<evidence type="ECO:0000256" key="1">
    <source>
        <dbReference type="ARBA" id="ARBA00023002"/>
    </source>
</evidence>